<dbReference type="RefSeq" id="WP_098455699.1">
    <property type="nucleotide sequence ID" value="NZ_PDJG01000001.1"/>
</dbReference>
<keyword evidence="2" id="KW-0472">Membrane</keyword>
<reference evidence="4 5" key="1">
    <citation type="submission" date="2017-10" db="EMBL/GenBank/DDBJ databases">
        <title>Sequencing the genomes of 1000 actinobacteria strains.</title>
        <authorList>
            <person name="Klenk H.-P."/>
        </authorList>
    </citation>
    <scope>NUCLEOTIDE SEQUENCE [LARGE SCALE GENOMIC DNA]</scope>
    <source>
        <strain evidence="4 5">DSM 18966</strain>
    </source>
</reference>
<dbReference type="SUPFAM" id="SSF103481">
    <property type="entry name" value="Multidrug resistance efflux transporter EmrE"/>
    <property type="match status" value="2"/>
</dbReference>
<keyword evidence="2" id="KW-0812">Transmembrane</keyword>
<feature type="domain" description="EamA" evidence="3">
    <location>
        <begin position="3"/>
        <end position="132"/>
    </location>
</feature>
<feature type="transmembrane region" description="Helical" evidence="2">
    <location>
        <begin position="61"/>
        <end position="82"/>
    </location>
</feature>
<dbReference type="InterPro" id="IPR037185">
    <property type="entry name" value="EmrE-like"/>
</dbReference>
<protein>
    <submittedName>
        <fullName evidence="4">Putative membrane protein</fullName>
    </submittedName>
</protein>
<evidence type="ECO:0000256" key="1">
    <source>
        <dbReference type="ARBA" id="ARBA00007362"/>
    </source>
</evidence>
<evidence type="ECO:0000313" key="4">
    <source>
        <dbReference type="EMBL" id="PFG34706.1"/>
    </source>
</evidence>
<dbReference type="Proteomes" id="UP000225548">
    <property type="component" value="Unassembled WGS sequence"/>
</dbReference>
<feature type="transmembrane region" description="Helical" evidence="2">
    <location>
        <begin position="151"/>
        <end position="172"/>
    </location>
</feature>
<sequence>MVAIVLALTSAVAYGVSDFAGGVASRRIQPLRVVLVSYPVSAIVIGVAAPFVAGVPTPGSLLWGGASGIVMALAMWWFYIALAEGPMSVVSPLTAIIVAGLPVIVGIALGERPTALAYAGIALALGAIVLVTKEGSTASNVPLTRTFTPRVAQFTVGAGSCFALSFVFTHQIEAGTGLWPLLVARGIASVVVVAAAVLVRQSTLPQGATARLAVMIGLLDVVANVTMLYAFQAGLLSVVSILIALYPAVTVGFAIVVLKERIVHFQIVGLALSLIAIAAVAASG</sequence>
<feature type="transmembrane region" description="Helical" evidence="2">
    <location>
        <begin position="178"/>
        <end position="199"/>
    </location>
</feature>
<gene>
    <name evidence="4" type="ORF">ATL42_2626</name>
</gene>
<keyword evidence="2" id="KW-1133">Transmembrane helix</keyword>
<feature type="transmembrane region" description="Helical" evidence="2">
    <location>
        <begin position="211"/>
        <end position="231"/>
    </location>
</feature>
<feature type="transmembrane region" description="Helical" evidence="2">
    <location>
        <begin position="89"/>
        <end position="109"/>
    </location>
</feature>
<keyword evidence="5" id="KW-1185">Reference proteome</keyword>
<proteinExistence type="inferred from homology"/>
<evidence type="ECO:0000259" key="3">
    <source>
        <dbReference type="Pfam" id="PF00892"/>
    </source>
</evidence>
<feature type="transmembrane region" description="Helical" evidence="2">
    <location>
        <begin position="115"/>
        <end position="131"/>
    </location>
</feature>
<evidence type="ECO:0000256" key="2">
    <source>
        <dbReference type="SAM" id="Phobius"/>
    </source>
</evidence>
<accession>A0A2A9E7S9</accession>
<name>A0A2A9E7S9_9MICO</name>
<dbReference type="OrthoDB" id="68076at2"/>
<evidence type="ECO:0000313" key="5">
    <source>
        <dbReference type="Proteomes" id="UP000225548"/>
    </source>
</evidence>
<organism evidence="4 5">
    <name type="scientific">Sanguibacter antarcticus</name>
    <dbReference type="NCBI Taxonomy" id="372484"/>
    <lineage>
        <taxon>Bacteria</taxon>
        <taxon>Bacillati</taxon>
        <taxon>Actinomycetota</taxon>
        <taxon>Actinomycetes</taxon>
        <taxon>Micrococcales</taxon>
        <taxon>Sanguibacteraceae</taxon>
        <taxon>Sanguibacter</taxon>
    </lineage>
</organism>
<dbReference type="AlphaFoldDB" id="A0A2A9E7S9"/>
<dbReference type="InterPro" id="IPR000620">
    <property type="entry name" value="EamA_dom"/>
</dbReference>
<dbReference type="EMBL" id="PDJG01000001">
    <property type="protein sequence ID" value="PFG34706.1"/>
    <property type="molecule type" value="Genomic_DNA"/>
</dbReference>
<feature type="transmembrane region" description="Helical" evidence="2">
    <location>
        <begin position="237"/>
        <end position="258"/>
    </location>
</feature>
<feature type="domain" description="EamA" evidence="3">
    <location>
        <begin position="154"/>
        <end position="280"/>
    </location>
</feature>
<dbReference type="GO" id="GO:0016020">
    <property type="term" value="C:membrane"/>
    <property type="evidence" value="ECO:0007669"/>
    <property type="project" value="InterPro"/>
</dbReference>
<comment type="similarity">
    <text evidence="1">Belongs to the EamA transporter family.</text>
</comment>
<comment type="caution">
    <text evidence="4">The sequence shown here is derived from an EMBL/GenBank/DDBJ whole genome shotgun (WGS) entry which is preliminary data.</text>
</comment>
<feature type="transmembrane region" description="Helical" evidence="2">
    <location>
        <begin position="265"/>
        <end position="283"/>
    </location>
</feature>
<dbReference type="Pfam" id="PF00892">
    <property type="entry name" value="EamA"/>
    <property type="match status" value="2"/>
</dbReference>
<feature type="transmembrane region" description="Helical" evidence="2">
    <location>
        <begin position="33"/>
        <end position="55"/>
    </location>
</feature>